<accession>A0A1G2CR69</accession>
<gene>
    <name evidence="1" type="ORF">A2648_02215</name>
</gene>
<dbReference type="AlphaFoldDB" id="A0A1G2CR69"/>
<dbReference type="STRING" id="1798657.A2648_02215"/>
<comment type="caution">
    <text evidence="1">The sequence shown here is derived from an EMBL/GenBank/DDBJ whole genome shotgun (WGS) entry which is preliminary data.</text>
</comment>
<dbReference type="Proteomes" id="UP000178841">
    <property type="component" value="Unassembled WGS sequence"/>
</dbReference>
<sequence>MINNIFKIISTATRFAQGGSHSQKYFSAEKSFDPTSRRRAPVLRRSPWSRLTATRVAYIVTAKVGRDDDFNVHFVHLKSIAC</sequence>
<name>A0A1G2CR69_9BACT</name>
<protein>
    <submittedName>
        <fullName evidence="1">Uncharacterized protein</fullName>
    </submittedName>
</protein>
<organism evidence="1 2">
    <name type="scientific">Candidatus Lloydbacteria bacterium RIFCSPHIGHO2_01_FULL_41_20</name>
    <dbReference type="NCBI Taxonomy" id="1798657"/>
    <lineage>
        <taxon>Bacteria</taxon>
        <taxon>Candidatus Lloydiibacteriota</taxon>
    </lineage>
</organism>
<proteinExistence type="predicted"/>
<evidence type="ECO:0000313" key="2">
    <source>
        <dbReference type="Proteomes" id="UP000178841"/>
    </source>
</evidence>
<dbReference type="EMBL" id="MHLH01000015">
    <property type="protein sequence ID" value="OGZ03747.1"/>
    <property type="molecule type" value="Genomic_DNA"/>
</dbReference>
<reference evidence="1 2" key="1">
    <citation type="journal article" date="2016" name="Nat. Commun.">
        <title>Thousands of microbial genomes shed light on interconnected biogeochemical processes in an aquifer system.</title>
        <authorList>
            <person name="Anantharaman K."/>
            <person name="Brown C.T."/>
            <person name="Hug L.A."/>
            <person name="Sharon I."/>
            <person name="Castelle C.J."/>
            <person name="Probst A.J."/>
            <person name="Thomas B.C."/>
            <person name="Singh A."/>
            <person name="Wilkins M.J."/>
            <person name="Karaoz U."/>
            <person name="Brodie E.L."/>
            <person name="Williams K.H."/>
            <person name="Hubbard S.S."/>
            <person name="Banfield J.F."/>
        </authorList>
    </citation>
    <scope>NUCLEOTIDE SEQUENCE [LARGE SCALE GENOMIC DNA]</scope>
</reference>
<evidence type="ECO:0000313" key="1">
    <source>
        <dbReference type="EMBL" id="OGZ03747.1"/>
    </source>
</evidence>